<feature type="region of interest" description="Disordered" evidence="6">
    <location>
        <begin position="81"/>
        <end position="101"/>
    </location>
</feature>
<dbReference type="PANTHER" id="PTHR23234:SF10">
    <property type="entry name" value="RIKEN CDNA 6720489N17 GENE-RELATED"/>
    <property type="match status" value="1"/>
</dbReference>
<keyword evidence="9" id="KW-1185">Reference proteome</keyword>
<feature type="domain" description="C2H2-type" evidence="7">
    <location>
        <begin position="250"/>
        <end position="282"/>
    </location>
</feature>
<gene>
    <name evidence="8" type="ORF">PAPOLLO_LOCUS18641</name>
</gene>
<dbReference type="OrthoDB" id="6910977at2759"/>
<protein>
    <submittedName>
        <fullName evidence="8">(apollo) hypothetical protein</fullName>
    </submittedName>
</protein>
<organism evidence="8 9">
    <name type="scientific">Parnassius apollo</name>
    <name type="common">Apollo butterfly</name>
    <name type="synonym">Papilio apollo</name>
    <dbReference type="NCBI Taxonomy" id="110799"/>
    <lineage>
        <taxon>Eukaryota</taxon>
        <taxon>Metazoa</taxon>
        <taxon>Ecdysozoa</taxon>
        <taxon>Arthropoda</taxon>
        <taxon>Hexapoda</taxon>
        <taxon>Insecta</taxon>
        <taxon>Pterygota</taxon>
        <taxon>Neoptera</taxon>
        <taxon>Endopterygota</taxon>
        <taxon>Lepidoptera</taxon>
        <taxon>Glossata</taxon>
        <taxon>Ditrysia</taxon>
        <taxon>Papilionoidea</taxon>
        <taxon>Papilionidae</taxon>
        <taxon>Parnassiinae</taxon>
        <taxon>Parnassini</taxon>
        <taxon>Parnassius</taxon>
        <taxon>Parnassius</taxon>
    </lineage>
</organism>
<dbReference type="EMBL" id="CAJQZP010001179">
    <property type="protein sequence ID" value="CAG5026569.1"/>
    <property type="molecule type" value="Genomic_DNA"/>
</dbReference>
<evidence type="ECO:0000256" key="1">
    <source>
        <dbReference type="ARBA" id="ARBA00022723"/>
    </source>
</evidence>
<dbReference type="PANTHER" id="PTHR23234">
    <property type="entry name" value="ZNF44 PROTEIN"/>
    <property type="match status" value="1"/>
</dbReference>
<dbReference type="AlphaFoldDB" id="A0A8S3XI51"/>
<evidence type="ECO:0000259" key="7">
    <source>
        <dbReference type="PROSITE" id="PS50157"/>
    </source>
</evidence>
<keyword evidence="1" id="KW-0479">Metal-binding</keyword>
<comment type="caution">
    <text evidence="8">The sequence shown here is derived from an EMBL/GenBank/DDBJ whole genome shotgun (WGS) entry which is preliminary data.</text>
</comment>
<evidence type="ECO:0000256" key="2">
    <source>
        <dbReference type="ARBA" id="ARBA00022737"/>
    </source>
</evidence>
<dbReference type="GO" id="GO:0006355">
    <property type="term" value="P:regulation of DNA-templated transcription"/>
    <property type="evidence" value="ECO:0007669"/>
    <property type="project" value="UniProtKB-ARBA"/>
</dbReference>
<feature type="region of interest" description="Disordered" evidence="6">
    <location>
        <begin position="124"/>
        <end position="145"/>
    </location>
</feature>
<dbReference type="InterPro" id="IPR013087">
    <property type="entry name" value="Znf_C2H2_type"/>
</dbReference>
<dbReference type="GO" id="GO:0005634">
    <property type="term" value="C:nucleus"/>
    <property type="evidence" value="ECO:0007669"/>
    <property type="project" value="UniProtKB-ARBA"/>
</dbReference>
<dbReference type="SMART" id="SM00355">
    <property type="entry name" value="ZnF_C2H2"/>
    <property type="match status" value="2"/>
</dbReference>
<dbReference type="Proteomes" id="UP000691718">
    <property type="component" value="Unassembled WGS sequence"/>
</dbReference>
<evidence type="ECO:0000313" key="9">
    <source>
        <dbReference type="Proteomes" id="UP000691718"/>
    </source>
</evidence>
<dbReference type="Pfam" id="PF00096">
    <property type="entry name" value="zf-C2H2"/>
    <property type="match status" value="2"/>
</dbReference>
<accession>A0A8S3XI51</accession>
<evidence type="ECO:0000256" key="5">
    <source>
        <dbReference type="PROSITE-ProRule" id="PRU00042"/>
    </source>
</evidence>
<feature type="domain" description="C2H2-type" evidence="7">
    <location>
        <begin position="281"/>
        <end position="315"/>
    </location>
</feature>
<evidence type="ECO:0000313" key="8">
    <source>
        <dbReference type="EMBL" id="CAG5026569.1"/>
    </source>
</evidence>
<dbReference type="PROSITE" id="PS50157">
    <property type="entry name" value="ZINC_FINGER_C2H2_2"/>
    <property type="match status" value="2"/>
</dbReference>
<dbReference type="PROSITE" id="PS00028">
    <property type="entry name" value="ZINC_FINGER_C2H2_1"/>
    <property type="match status" value="1"/>
</dbReference>
<keyword evidence="2" id="KW-0677">Repeat</keyword>
<keyword evidence="4" id="KW-0862">Zinc</keyword>
<keyword evidence="3 5" id="KW-0863">Zinc-finger</keyword>
<evidence type="ECO:0000256" key="4">
    <source>
        <dbReference type="ARBA" id="ARBA00022833"/>
    </source>
</evidence>
<reference evidence="8" key="1">
    <citation type="submission" date="2021-04" db="EMBL/GenBank/DDBJ databases">
        <authorList>
            <person name="Tunstrom K."/>
        </authorList>
    </citation>
    <scope>NUCLEOTIDE SEQUENCE</scope>
</reference>
<sequence length="394" mass="46003">MFLFTDEFKPGRTPKFILKKQKTLLKNNETIYHDKVPISTRFYLQLLKKSQFLQTFIDTEMYDYASESEKAINSPEIKKNTFQHKKDSDKSTYNLRSSEAKTERKVFTERTRAQRKIKRSPAYNGTQICNNAPPEPKISEEGSRRKLKNEPLAPIIEEIKNREFLKSSNRGGTEIDKIAEKLKNLVKTNAEENLNKELLYCKESFDEKSLETACDFKENVEVEINDKHKGFDRPWVLKGHLRLHTGERPFPCPYPSCGRTFSDRSNLRAHQRTRGHHSWQWRCSECGKAFSQRRYLERHRKDACRKYKMHSRNASKWNNAHTLKTDLSDVGSVAIPVPLYGMICHNRSNQPKCSPDEFVKVIGDRGHYPVHCDEPIDLSVGKRKDNTIEQIVLH</sequence>
<dbReference type="FunFam" id="3.30.160.60:FF:002343">
    <property type="entry name" value="Zinc finger protein 33A"/>
    <property type="match status" value="1"/>
</dbReference>
<proteinExistence type="predicted"/>
<evidence type="ECO:0000256" key="6">
    <source>
        <dbReference type="SAM" id="MobiDB-lite"/>
    </source>
</evidence>
<evidence type="ECO:0000256" key="3">
    <source>
        <dbReference type="ARBA" id="ARBA00022771"/>
    </source>
</evidence>
<dbReference type="FunFam" id="3.30.160.60:FF:000446">
    <property type="entry name" value="Zinc finger protein"/>
    <property type="match status" value="1"/>
</dbReference>
<name>A0A8S3XI51_PARAO</name>
<dbReference type="InterPro" id="IPR050758">
    <property type="entry name" value="Znf_C2H2-type"/>
</dbReference>
<feature type="compositionally biased region" description="Basic and acidic residues" evidence="6">
    <location>
        <begin position="81"/>
        <end position="90"/>
    </location>
</feature>
<dbReference type="GO" id="GO:0008270">
    <property type="term" value="F:zinc ion binding"/>
    <property type="evidence" value="ECO:0007669"/>
    <property type="project" value="UniProtKB-KW"/>
</dbReference>